<dbReference type="Proteomes" id="UP000606115">
    <property type="component" value="Unassembled WGS sequence"/>
</dbReference>
<sequence>MTSTLETLKAAADKKAVADKAQVIAAEELAHAVREAIADPDISTAKIREVTGLSNARVYQINKG</sequence>
<comment type="caution">
    <text evidence="1">The sequence shown here is derived from an EMBL/GenBank/DDBJ whole genome shotgun (WGS) entry which is preliminary data.</text>
</comment>
<protein>
    <submittedName>
        <fullName evidence="1">Uncharacterized protein</fullName>
    </submittedName>
</protein>
<evidence type="ECO:0000313" key="2">
    <source>
        <dbReference type="Proteomes" id="UP000606115"/>
    </source>
</evidence>
<accession>A0ABQ2DUA9</accession>
<organism evidence="1 2">
    <name type="scientific">Glutamicibacter ardleyensis</name>
    <dbReference type="NCBI Taxonomy" id="225894"/>
    <lineage>
        <taxon>Bacteria</taxon>
        <taxon>Bacillati</taxon>
        <taxon>Actinomycetota</taxon>
        <taxon>Actinomycetes</taxon>
        <taxon>Micrococcales</taxon>
        <taxon>Micrococcaceae</taxon>
        <taxon>Glutamicibacter</taxon>
    </lineage>
</organism>
<proteinExistence type="predicted"/>
<dbReference type="GeneID" id="303305805"/>
<evidence type="ECO:0000313" key="1">
    <source>
        <dbReference type="EMBL" id="GGJ72748.1"/>
    </source>
</evidence>
<name>A0ABQ2DUA9_9MICC</name>
<dbReference type="EMBL" id="BMKX01000012">
    <property type="protein sequence ID" value="GGJ72748.1"/>
    <property type="molecule type" value="Genomic_DNA"/>
</dbReference>
<reference evidence="2" key="1">
    <citation type="journal article" date="2019" name="Int. J. Syst. Evol. Microbiol.">
        <title>The Global Catalogue of Microorganisms (GCM) 10K type strain sequencing project: providing services to taxonomists for standard genome sequencing and annotation.</title>
        <authorList>
            <consortium name="The Broad Institute Genomics Platform"/>
            <consortium name="The Broad Institute Genome Sequencing Center for Infectious Disease"/>
            <person name="Wu L."/>
            <person name="Ma J."/>
        </authorList>
    </citation>
    <scope>NUCLEOTIDE SEQUENCE [LARGE SCALE GENOMIC DNA]</scope>
    <source>
        <strain evidence="2">CGMCC 1.3685</strain>
    </source>
</reference>
<dbReference type="RefSeq" id="WP_188687325.1">
    <property type="nucleotide sequence ID" value="NZ_BMKX01000012.1"/>
</dbReference>
<gene>
    <name evidence="1" type="ORF">GCM10007173_34680</name>
</gene>
<keyword evidence="2" id="KW-1185">Reference proteome</keyword>